<dbReference type="InterPro" id="IPR003918">
    <property type="entry name" value="NADH_UbQ_OxRdtase"/>
</dbReference>
<feature type="transmembrane region" description="Helical" evidence="1">
    <location>
        <begin position="43"/>
        <end position="63"/>
    </location>
</feature>
<sequence>MPVLLLAWAWLQFDTQGALFQFVEEVPWVPSLGMAYRLGVDGIALAIATMSSLVFAASIAYPINTQNQPRQYYAWMLFLQSVSLGVFLSLDLLLFYVFST</sequence>
<dbReference type="GO" id="GO:0003954">
    <property type="term" value="F:NADH dehydrogenase activity"/>
    <property type="evidence" value="ECO:0007669"/>
    <property type="project" value="TreeGrafter"/>
</dbReference>
<keyword evidence="1" id="KW-1133">Transmembrane helix</keyword>
<dbReference type="PANTHER" id="PTHR43507:SF1">
    <property type="entry name" value="NADH-UBIQUINONE OXIDOREDUCTASE CHAIN 4"/>
    <property type="match status" value="1"/>
</dbReference>
<protein>
    <submittedName>
        <fullName evidence="2">Uncharacterized protein</fullName>
    </submittedName>
</protein>
<name>A0A455UJF9_9GAMM</name>
<keyword evidence="1" id="KW-0472">Membrane</keyword>
<dbReference type="AlphaFoldDB" id="A0A455UJF9"/>
<dbReference type="KEGG" id="hsr:HSBAA_PA_1260"/>
<dbReference type="Proteomes" id="UP000320231">
    <property type="component" value="Plasmid pBAA-803-A"/>
</dbReference>
<reference evidence="2 3" key="1">
    <citation type="journal article" date="2019" name="Microbiol. Resour. Announc.">
        <title>Complete Genome Sequence of Halomonas sulfidaeris Strain Esulfide1 Isolated from a Metal Sulfide Rock at a Depth of 2,200 Meters, Obtained Using Nanopore Sequencing.</title>
        <authorList>
            <person name="Saito M."/>
            <person name="Nishigata A."/>
            <person name="Galipon J."/>
            <person name="Arakawa K."/>
        </authorList>
    </citation>
    <scope>NUCLEOTIDE SEQUENCE [LARGE SCALE GENOMIC DNA]</scope>
    <source>
        <strain evidence="2 3">ATCC BAA-803</strain>
        <plasmid evidence="3">pbaa-803-a dna</plasmid>
    </source>
</reference>
<dbReference type="GO" id="GO:0015990">
    <property type="term" value="P:electron transport coupled proton transport"/>
    <property type="evidence" value="ECO:0007669"/>
    <property type="project" value="TreeGrafter"/>
</dbReference>
<proteinExistence type="predicted"/>
<evidence type="ECO:0000313" key="3">
    <source>
        <dbReference type="Proteomes" id="UP000320231"/>
    </source>
</evidence>
<evidence type="ECO:0000313" key="2">
    <source>
        <dbReference type="EMBL" id="BBI65523.1"/>
    </source>
</evidence>
<gene>
    <name evidence="2" type="ORF">HSBAA_PA_1260</name>
</gene>
<geneLocation type="plasmid" evidence="3">
    <name>pbaa-803-a dna</name>
</geneLocation>
<keyword evidence="1" id="KW-0812">Transmembrane</keyword>
<dbReference type="GO" id="GO:0042773">
    <property type="term" value="P:ATP synthesis coupled electron transport"/>
    <property type="evidence" value="ECO:0007669"/>
    <property type="project" value="InterPro"/>
</dbReference>
<feature type="transmembrane region" description="Helical" evidence="1">
    <location>
        <begin position="75"/>
        <end position="98"/>
    </location>
</feature>
<dbReference type="EMBL" id="AP019515">
    <property type="protein sequence ID" value="BBI65523.1"/>
    <property type="molecule type" value="Genomic_DNA"/>
</dbReference>
<organism evidence="2 3">
    <name type="scientific">Vreelandella sulfidaeris</name>
    <dbReference type="NCBI Taxonomy" id="115553"/>
    <lineage>
        <taxon>Bacteria</taxon>
        <taxon>Pseudomonadati</taxon>
        <taxon>Pseudomonadota</taxon>
        <taxon>Gammaproteobacteria</taxon>
        <taxon>Oceanospirillales</taxon>
        <taxon>Halomonadaceae</taxon>
        <taxon>Vreelandella</taxon>
    </lineage>
</organism>
<dbReference type="GO" id="GO:0048039">
    <property type="term" value="F:ubiquinone binding"/>
    <property type="evidence" value="ECO:0007669"/>
    <property type="project" value="TreeGrafter"/>
</dbReference>
<dbReference type="GO" id="GO:0008137">
    <property type="term" value="F:NADH dehydrogenase (ubiquinone) activity"/>
    <property type="evidence" value="ECO:0007669"/>
    <property type="project" value="InterPro"/>
</dbReference>
<evidence type="ECO:0000256" key="1">
    <source>
        <dbReference type="SAM" id="Phobius"/>
    </source>
</evidence>
<dbReference type="PANTHER" id="PTHR43507">
    <property type="entry name" value="NADH-UBIQUINONE OXIDOREDUCTASE CHAIN 4"/>
    <property type="match status" value="1"/>
</dbReference>
<accession>A0A455UJF9</accession>
<keyword evidence="2" id="KW-0614">Plasmid</keyword>